<organism evidence="2 3">
    <name type="scientific">Metamycoplasma faucium</name>
    <dbReference type="NCBI Taxonomy" id="56142"/>
    <lineage>
        <taxon>Bacteria</taxon>
        <taxon>Bacillati</taxon>
        <taxon>Mycoplasmatota</taxon>
        <taxon>Mycoplasmoidales</taxon>
        <taxon>Metamycoplasmataceae</taxon>
        <taxon>Metamycoplasma</taxon>
    </lineage>
</organism>
<dbReference type="Proteomes" id="UP001622612">
    <property type="component" value="Chromosome"/>
</dbReference>
<feature type="chain" id="PRO_5046528304" description="Lipoprotein" evidence="1">
    <location>
        <begin position="28"/>
        <end position="585"/>
    </location>
</feature>
<proteinExistence type="predicted"/>
<dbReference type="RefSeq" id="WP_405312153.1">
    <property type="nucleotide sequence ID" value="NZ_CP088155.1"/>
</dbReference>
<dbReference type="InterPro" id="IPR054783">
    <property type="entry name" value="P60-like"/>
</dbReference>
<protein>
    <recommendedName>
        <fullName evidence="4">Lipoprotein</fullName>
    </recommendedName>
</protein>
<evidence type="ECO:0000313" key="2">
    <source>
        <dbReference type="EMBL" id="WYM97603.1"/>
    </source>
</evidence>
<accession>A0ABZ2TR17</accession>
<keyword evidence="3" id="KW-1185">Reference proteome</keyword>
<evidence type="ECO:0000256" key="1">
    <source>
        <dbReference type="SAM" id="SignalP"/>
    </source>
</evidence>
<sequence length="585" mass="66967">MKKLNVLKKIFLYSSPLLVSAPISVLAAKCKKADNGENAGYQTKIIKGQLTKNAVMSDLVGSSLAKFYAEDIKNHLTPAQQKMNLYDKLNELIFNKASEFSKLFYELFNIYAHQKLDADGQYFTNLKSLFSKANIDTTSFTPTTYNMPTDEQLKFIMKHSKFINDDIRLEILKQMIIRNYLIKERKELRDIANKDGEDKLKKAKKIDKKTPVAEKELHEALNFKDNSLYLYEALMNYPLMASWEFIDKREMNLRKSSGSINNIDGFNRLATWQPNSDPAYEYNEPAKEWIINSLLVKSGDSNVNVTKIAAFKGIKKISSTSGDLSYSLSALKEQKSPIYGLMDPNNSKIYSSDSFTFAKLIKHIKKAPLASLTDEKKAEIAAGKNKTIEEKDINLKNHDSSLGEITKKIDGKKTTFSAKYELNGKTYNVEYTIESITYDLEKSNNVNVKFKMTVKELAARHYTEFRSLIQKEKDWTETGDGKDFNLAQFPESIDIYNKSSKQFDGKYIIKIAPAYNKDTKKLTFEGTPWSSLEEQRKIANNLVTLNGVDLFKKAMKYFKELNVFKINEKNLHTEVKDMLKQIGIL</sequence>
<gene>
    <name evidence="2" type="ORF">LQ356_01755</name>
</gene>
<keyword evidence="1" id="KW-0732">Signal</keyword>
<name>A0ABZ2TR17_9BACT</name>
<feature type="signal peptide" evidence="1">
    <location>
        <begin position="1"/>
        <end position="27"/>
    </location>
</feature>
<dbReference type="EMBL" id="CP088155">
    <property type="protein sequence ID" value="WYM97603.1"/>
    <property type="molecule type" value="Genomic_DNA"/>
</dbReference>
<dbReference type="NCBIfam" id="NF045835">
    <property type="entry name" value="P60_lipo"/>
    <property type="match status" value="1"/>
</dbReference>
<evidence type="ECO:0008006" key="4">
    <source>
        <dbReference type="Google" id="ProtNLM"/>
    </source>
</evidence>
<evidence type="ECO:0000313" key="3">
    <source>
        <dbReference type="Proteomes" id="UP001622612"/>
    </source>
</evidence>
<reference evidence="2" key="1">
    <citation type="submission" date="2021-11" db="EMBL/GenBank/DDBJ databases">
        <title>The first genome sequence of unculturable Mycoplasma faucium obtained by de novo assembly of metagenomic reads.</title>
        <authorList>
            <person name="Sabat A.J."/>
            <person name="Bathoorn E."/>
            <person name="Akkerboom V."/>
            <person name="Friedrich A.W."/>
        </authorList>
    </citation>
    <scope>NUCLEOTIDE SEQUENCE [LARGE SCALE GENOMIC DNA]</scope>
    <source>
        <strain evidence="2">UMCG-MFM1</strain>
    </source>
</reference>